<keyword evidence="4 8" id="KW-0812">Transmembrane</keyword>
<evidence type="ECO:0000256" key="1">
    <source>
        <dbReference type="ARBA" id="ARBA00004651"/>
    </source>
</evidence>
<evidence type="ECO:0000256" key="5">
    <source>
        <dbReference type="ARBA" id="ARBA00022989"/>
    </source>
</evidence>
<keyword evidence="10" id="KW-1185">Reference proteome</keyword>
<dbReference type="GO" id="GO:0005886">
    <property type="term" value="C:plasma membrane"/>
    <property type="evidence" value="ECO:0007669"/>
    <property type="project" value="UniProtKB-SubCell"/>
</dbReference>
<feature type="transmembrane region" description="Helical" evidence="8">
    <location>
        <begin position="23"/>
        <end position="41"/>
    </location>
</feature>
<evidence type="ECO:0000256" key="7">
    <source>
        <dbReference type="ARBA" id="ARBA00024033"/>
    </source>
</evidence>
<dbReference type="EMBL" id="JACHJH010000002">
    <property type="protein sequence ID" value="MBB4892114.1"/>
    <property type="molecule type" value="Genomic_DNA"/>
</dbReference>
<dbReference type="RefSeq" id="WP_343069381.1">
    <property type="nucleotide sequence ID" value="NZ_JACHJH010000002.1"/>
</dbReference>
<reference evidence="9 10" key="1">
    <citation type="submission" date="2020-08" db="EMBL/GenBank/DDBJ databases">
        <title>Genomic Encyclopedia of Type Strains, Phase III (KMG-III): the genomes of soil and plant-associated and newly described type strains.</title>
        <authorList>
            <person name="Whitman W."/>
        </authorList>
    </citation>
    <scope>NUCLEOTIDE SEQUENCE [LARGE SCALE GENOMIC DNA]</scope>
    <source>
        <strain evidence="9 10">CECT 3266</strain>
    </source>
</reference>
<keyword evidence="2" id="KW-1003">Cell membrane</keyword>
<gene>
    <name evidence="9" type="ORF">FHS39_001125</name>
</gene>
<protein>
    <submittedName>
        <fullName evidence="9">Arabinofuranan 3-O-arabinosyltransferase</fullName>
        <ecNumber evidence="9">2.4.2.47</ecNumber>
    </submittedName>
</protein>
<comment type="similarity">
    <text evidence="7">Belongs to the glycosyltransferase 87 family.</text>
</comment>
<feature type="transmembrane region" description="Helical" evidence="8">
    <location>
        <begin position="299"/>
        <end position="318"/>
    </location>
</feature>
<dbReference type="GO" id="GO:0016758">
    <property type="term" value="F:hexosyltransferase activity"/>
    <property type="evidence" value="ECO:0007669"/>
    <property type="project" value="InterPro"/>
</dbReference>
<evidence type="ECO:0000256" key="6">
    <source>
        <dbReference type="ARBA" id="ARBA00023136"/>
    </source>
</evidence>
<proteinExistence type="inferred from homology"/>
<feature type="transmembrane region" description="Helical" evidence="8">
    <location>
        <begin position="91"/>
        <end position="112"/>
    </location>
</feature>
<keyword evidence="3 9" id="KW-0808">Transferase</keyword>
<name>A0A7W7PJH1_9ACTN</name>
<evidence type="ECO:0000256" key="4">
    <source>
        <dbReference type="ARBA" id="ARBA00022692"/>
    </source>
</evidence>
<keyword evidence="5 8" id="KW-1133">Transmembrane helix</keyword>
<evidence type="ECO:0000313" key="10">
    <source>
        <dbReference type="Proteomes" id="UP000556084"/>
    </source>
</evidence>
<dbReference type="Proteomes" id="UP000556084">
    <property type="component" value="Unassembled WGS sequence"/>
</dbReference>
<feature type="transmembrane region" description="Helical" evidence="8">
    <location>
        <begin position="368"/>
        <end position="387"/>
    </location>
</feature>
<comment type="caution">
    <text evidence="9">The sequence shown here is derived from an EMBL/GenBank/DDBJ whole genome shotgun (WGS) entry which is preliminary data.</text>
</comment>
<dbReference type="EC" id="2.4.2.47" evidence="9"/>
<evidence type="ECO:0000256" key="8">
    <source>
        <dbReference type="SAM" id="Phobius"/>
    </source>
</evidence>
<accession>A0A7W7PJH1</accession>
<feature type="transmembrane region" description="Helical" evidence="8">
    <location>
        <begin position="124"/>
        <end position="146"/>
    </location>
</feature>
<organism evidence="9 10">
    <name type="scientific">Streptomyces olivoverticillatus</name>
    <dbReference type="NCBI Taxonomy" id="66427"/>
    <lineage>
        <taxon>Bacteria</taxon>
        <taxon>Bacillati</taxon>
        <taxon>Actinomycetota</taxon>
        <taxon>Actinomycetes</taxon>
        <taxon>Kitasatosporales</taxon>
        <taxon>Streptomycetaceae</taxon>
        <taxon>Streptomyces</taxon>
    </lineage>
</organism>
<feature type="transmembrane region" description="Helical" evidence="8">
    <location>
        <begin position="199"/>
        <end position="217"/>
    </location>
</feature>
<evidence type="ECO:0000313" key="9">
    <source>
        <dbReference type="EMBL" id="MBB4892114.1"/>
    </source>
</evidence>
<keyword evidence="6 8" id="KW-0472">Membrane</keyword>
<keyword evidence="9" id="KW-0328">Glycosyltransferase</keyword>
<dbReference type="Pfam" id="PF09594">
    <property type="entry name" value="GT87"/>
    <property type="match status" value="1"/>
</dbReference>
<comment type="subcellular location">
    <subcellularLocation>
        <location evidence="1">Cell membrane</location>
        <topology evidence="1">Multi-pass membrane protein</topology>
    </subcellularLocation>
</comment>
<dbReference type="InterPro" id="IPR018584">
    <property type="entry name" value="GT87"/>
</dbReference>
<dbReference type="AlphaFoldDB" id="A0A7W7PJH1"/>
<evidence type="ECO:0000256" key="2">
    <source>
        <dbReference type="ARBA" id="ARBA00022475"/>
    </source>
</evidence>
<feature type="transmembrane region" description="Helical" evidence="8">
    <location>
        <begin position="166"/>
        <end position="192"/>
    </location>
</feature>
<feature type="transmembrane region" description="Helical" evidence="8">
    <location>
        <begin position="260"/>
        <end position="279"/>
    </location>
</feature>
<evidence type="ECO:0000256" key="3">
    <source>
        <dbReference type="ARBA" id="ARBA00022679"/>
    </source>
</evidence>
<sequence length="423" mass="44848">MTGTADEWGDAARRWLRGRVGRPVLVAAVVLYGLSSLRPYAKDHIGIDNEVVVRAARTLLDGGSPYADKRFLYLPGAVFAAVPETFLSERVLYYAVPPVTGVLVAAGAVLALRIFGVPADSRMAAATAVGLAFFLPFQSLVCLGNWTAASVVAFPAALLLAGRGRWSAAGVVVGAAIALKPMLVPVLLLFVFARRWRGLAWAVGVPVAVSLVAAAAMPRPSLFFTRTLPFLLHGQDAYARPYDASWSAVLPRIGVPHLPALALAALAGAAVLGCAWVRWEGRGGSDLRDGRGWGDELRVVECASLLMLAAFVVARPSFLNYALVVMPSLAASAVVPEAAARSVWFWMALVPELGGVPWPGLDSAERHAFKDIVMFGGVAAVLAVTAWRRRAWEKGVVTQSSHGYSLCSGLESRVADSEVPTPK</sequence>